<evidence type="ECO:0000256" key="4">
    <source>
        <dbReference type="ARBA" id="ARBA00023002"/>
    </source>
</evidence>
<dbReference type="PRINTS" id="PR00359">
    <property type="entry name" value="BP450"/>
</dbReference>
<dbReference type="GO" id="GO:0016705">
    <property type="term" value="F:oxidoreductase activity, acting on paired donors, with incorporation or reduction of molecular oxygen"/>
    <property type="evidence" value="ECO:0007669"/>
    <property type="project" value="InterPro"/>
</dbReference>
<keyword evidence="2 7" id="KW-0349">Heme</keyword>
<proteinExistence type="inferred from homology"/>
<dbReference type="PROSITE" id="PS00086">
    <property type="entry name" value="CYTOCHROME_P450"/>
    <property type="match status" value="1"/>
</dbReference>
<reference evidence="8" key="1">
    <citation type="journal article" date="2013" name="Proc. Natl. Acad. Sci. U.S.A.">
        <title>Mapping gene clusters within arrayed metagenomic libraries to expand the structural diversity of biomedically relevant natural products.</title>
        <authorList>
            <person name="Owen J.G."/>
            <person name="Reddy B.V."/>
            <person name="Ternei M.A."/>
            <person name="Charlop-Powers Z."/>
            <person name="Calle P.Y."/>
            <person name="Kim J.H."/>
            <person name="Brady S.F."/>
        </authorList>
    </citation>
    <scope>NUCLEOTIDE SEQUENCE</scope>
</reference>
<evidence type="ECO:0000256" key="6">
    <source>
        <dbReference type="ARBA" id="ARBA00023033"/>
    </source>
</evidence>
<name>S5UB75_9BACT</name>
<evidence type="ECO:0000256" key="5">
    <source>
        <dbReference type="ARBA" id="ARBA00023004"/>
    </source>
</evidence>
<evidence type="ECO:0000256" key="2">
    <source>
        <dbReference type="ARBA" id="ARBA00022617"/>
    </source>
</evidence>
<dbReference type="PANTHER" id="PTHR46696">
    <property type="entry name" value="P450, PUTATIVE (EUROFUNG)-RELATED"/>
    <property type="match status" value="1"/>
</dbReference>
<dbReference type="SUPFAM" id="SSF48264">
    <property type="entry name" value="Cytochrome P450"/>
    <property type="match status" value="1"/>
</dbReference>
<dbReference type="GO" id="GO:0020037">
    <property type="term" value="F:heme binding"/>
    <property type="evidence" value="ECO:0007669"/>
    <property type="project" value="InterPro"/>
</dbReference>
<dbReference type="CDD" id="cd11032">
    <property type="entry name" value="P450_EryK-like"/>
    <property type="match status" value="1"/>
</dbReference>
<keyword evidence="5 7" id="KW-0408">Iron</keyword>
<comment type="similarity">
    <text evidence="1 7">Belongs to the cytochrome P450 family.</text>
</comment>
<evidence type="ECO:0000313" key="8">
    <source>
        <dbReference type="EMBL" id="AGS49624.1"/>
    </source>
</evidence>
<dbReference type="Gene3D" id="1.10.630.10">
    <property type="entry name" value="Cytochrome P450"/>
    <property type="match status" value="1"/>
</dbReference>
<dbReference type="PANTHER" id="PTHR46696:SF1">
    <property type="entry name" value="CYTOCHROME P450 YJIB-RELATED"/>
    <property type="match status" value="1"/>
</dbReference>
<dbReference type="InterPro" id="IPR017972">
    <property type="entry name" value="Cyt_P450_CS"/>
</dbReference>
<evidence type="ECO:0000256" key="1">
    <source>
        <dbReference type="ARBA" id="ARBA00010617"/>
    </source>
</evidence>
<evidence type="ECO:0000256" key="3">
    <source>
        <dbReference type="ARBA" id="ARBA00022723"/>
    </source>
</evidence>
<dbReference type="InterPro" id="IPR001128">
    <property type="entry name" value="Cyt_P450"/>
</dbReference>
<sequence>MTTIEIPGMADEAALLDWLAMMRAQHPVWPDQYGVWHVFRHADVQAVLRDTSTFSADPTRVIEGASPTPGMLHEIDPPEHRALRQVVSSAFTPRTVSDLEPRIREVTRSLLDQAGDHFDLVDVLAFPLPVTIIAELLGLPAMDHEQFGDWSGALVDIQMDDPTDPALAERIAQILHPLTSYLQERCRERRVDPGDDMLSRLVMAEVDGRALDDEEAANFSTALLIAGHITTTVLLSNIVRTLDENPAHWDAAAEDPHQIPPIIEEVLRYRPPFPQMQRTTTKATEIAGVAIPADVMVNTWLLSANRDPAAHADPDRFDPSRRIGGAAQLAFGHGVHFCLGAPLARLENRVALEEIIARFGRLVVDRTDDRLRHYDQIVFGTRQLPVRVPSLMQQA</sequence>
<keyword evidence="4 7" id="KW-0560">Oxidoreductase</keyword>
<dbReference type="GO" id="GO:0005506">
    <property type="term" value="F:iron ion binding"/>
    <property type="evidence" value="ECO:0007669"/>
    <property type="project" value="InterPro"/>
</dbReference>
<keyword evidence="3 7" id="KW-0479">Metal-binding</keyword>
<dbReference type="InterPro" id="IPR036396">
    <property type="entry name" value="Cyt_P450_sf"/>
</dbReference>
<dbReference type="GO" id="GO:0004497">
    <property type="term" value="F:monooxygenase activity"/>
    <property type="evidence" value="ECO:0007669"/>
    <property type="project" value="UniProtKB-KW"/>
</dbReference>
<dbReference type="EMBL" id="KF264551">
    <property type="protein sequence ID" value="AGS49624.1"/>
    <property type="molecule type" value="Genomic_DNA"/>
</dbReference>
<dbReference type="FunFam" id="1.10.630.10:FF:000018">
    <property type="entry name" value="Cytochrome P450 monooxygenase"/>
    <property type="match status" value="1"/>
</dbReference>
<dbReference type="Pfam" id="PF00067">
    <property type="entry name" value="p450"/>
    <property type="match status" value="1"/>
</dbReference>
<dbReference type="AlphaFoldDB" id="S5UB75"/>
<organism evidence="8">
    <name type="scientific">uncultured bacterium esnapd12</name>
    <dbReference type="NCBI Taxonomy" id="1366592"/>
    <lineage>
        <taxon>Bacteria</taxon>
        <taxon>environmental samples</taxon>
    </lineage>
</organism>
<keyword evidence="6 7" id="KW-0503">Monooxygenase</keyword>
<protein>
    <submittedName>
        <fullName evidence="8">Putative cytochrome P450 hydroxylase</fullName>
    </submittedName>
</protein>
<accession>S5UB75</accession>
<dbReference type="InterPro" id="IPR002397">
    <property type="entry name" value="Cyt_P450_B"/>
</dbReference>
<evidence type="ECO:0000256" key="7">
    <source>
        <dbReference type="RuleBase" id="RU000461"/>
    </source>
</evidence>